<name>A0A1D2NMS5_ORCCI</name>
<evidence type="ECO:0000313" key="2">
    <source>
        <dbReference type="EMBL" id="ODN06580.1"/>
    </source>
</evidence>
<reference evidence="2 3" key="1">
    <citation type="journal article" date="2016" name="Genome Biol. Evol.">
        <title>Gene Family Evolution Reflects Adaptation to Soil Environmental Stressors in the Genome of the Collembolan Orchesella cincta.</title>
        <authorList>
            <person name="Faddeeva-Vakhrusheva A."/>
            <person name="Derks M.F."/>
            <person name="Anvar S.Y."/>
            <person name="Agamennone V."/>
            <person name="Suring W."/>
            <person name="Smit S."/>
            <person name="van Straalen N.M."/>
            <person name="Roelofs D."/>
        </authorList>
    </citation>
    <scope>NUCLEOTIDE SEQUENCE [LARGE SCALE GENOMIC DNA]</scope>
    <source>
        <tissue evidence="2">Mixed pool</tissue>
    </source>
</reference>
<protein>
    <submittedName>
        <fullName evidence="2">Calcium-activated chloride channel regulator 4</fullName>
    </submittedName>
</protein>
<organism evidence="2 3">
    <name type="scientific">Orchesella cincta</name>
    <name type="common">Springtail</name>
    <name type="synonym">Podura cincta</name>
    <dbReference type="NCBI Taxonomy" id="48709"/>
    <lineage>
        <taxon>Eukaryota</taxon>
        <taxon>Metazoa</taxon>
        <taxon>Ecdysozoa</taxon>
        <taxon>Arthropoda</taxon>
        <taxon>Hexapoda</taxon>
        <taxon>Collembola</taxon>
        <taxon>Entomobryomorpha</taxon>
        <taxon>Entomobryoidea</taxon>
        <taxon>Orchesellidae</taxon>
        <taxon>Orchesellinae</taxon>
        <taxon>Orchesella</taxon>
    </lineage>
</organism>
<feature type="non-terminal residue" evidence="2">
    <location>
        <position position="1"/>
    </location>
</feature>
<evidence type="ECO:0000259" key="1">
    <source>
        <dbReference type="Pfam" id="PF08434"/>
    </source>
</evidence>
<dbReference type="AlphaFoldDB" id="A0A1D2NMS5"/>
<sequence length="569" mass="63763">GVTLSAAVSLDEDGYYDIVIAVNEKTEQHGNELEYLERLKSSVQNLSNILFEATQGKFSIRSADILLPDHWQVDADAFATSQHYHNADIRISHEFLMPETINPTLCGYPGRFIELPLNFFNKSESNRIDVKALLTLWARYRWGVHEEHGYPGDSEFPYFWKPYRLPDQPETEPEDWRVTNCANAEVTGNYQNLDGENCGVSDDSLYPPSSDCRFIPDEANQTATSSLMGFHFIESIHDFCDSETHNKRAPTRQNLYCRFLSVWEIIRESLDFKKVKVNATNSIAPINYRILKQTSKPLLYILSDGVFTPPESVIAGVATGLYSIINNTENVNLLATTTVFPSLNRTDSFDALYPLNFPSTEPEKFIDFFKNGFGTRSGFRTFAAAIQDIGNELKERRHKAGAVILVLKYGGDYDYFLPAYESEVLGTILEQNIKVFALEGRDDYVIEPALQRLTQLSGGSHFTIGTGEDDETNVASIMSAIDLTLKAGAVPPSAIELYVAHKGTILYNPENTGTPIPISVLYSNVKKVSFFLSLLNTALSSNFTITKGPDSLDQLPSFVETYIWGKSEL</sequence>
<accession>A0A1D2NMS5</accession>
<evidence type="ECO:0000313" key="3">
    <source>
        <dbReference type="Proteomes" id="UP000094527"/>
    </source>
</evidence>
<dbReference type="Proteomes" id="UP000094527">
    <property type="component" value="Unassembled WGS sequence"/>
</dbReference>
<feature type="domain" description="Calcium-activated chloride channel N-terminal" evidence="1">
    <location>
        <begin position="8"/>
        <end position="275"/>
    </location>
</feature>
<gene>
    <name evidence="2" type="ORF">Ocin01_00160</name>
</gene>
<proteinExistence type="predicted"/>
<comment type="caution">
    <text evidence="2">The sequence shown here is derived from an EMBL/GenBank/DDBJ whole genome shotgun (WGS) entry which is preliminary data.</text>
</comment>
<dbReference type="EMBL" id="LJIJ01000003">
    <property type="protein sequence ID" value="ODN06580.1"/>
    <property type="molecule type" value="Genomic_DNA"/>
</dbReference>
<dbReference type="InterPro" id="IPR013642">
    <property type="entry name" value="CLCA_N"/>
</dbReference>
<dbReference type="OrthoDB" id="687730at2759"/>
<keyword evidence="3" id="KW-1185">Reference proteome</keyword>
<dbReference type="STRING" id="48709.A0A1D2NMS5"/>
<dbReference type="Pfam" id="PF08434">
    <property type="entry name" value="CLCA"/>
    <property type="match status" value="1"/>
</dbReference>